<dbReference type="EMBL" id="CP102487">
    <property type="protein sequence ID" value="UUX57461.1"/>
    <property type="molecule type" value="Genomic_DNA"/>
</dbReference>
<dbReference type="KEGG" id="gar:AOZ07_09030"/>
<dbReference type="Proteomes" id="UP001060018">
    <property type="component" value="Chromosome"/>
</dbReference>
<protein>
    <recommendedName>
        <fullName evidence="1">DUF6998 domain-containing protein</fullName>
    </recommendedName>
</protein>
<proteinExistence type="predicted"/>
<organism evidence="2 3">
    <name type="scientific">Glutamicibacter halophytocola</name>
    <dbReference type="NCBI Taxonomy" id="1933880"/>
    <lineage>
        <taxon>Bacteria</taxon>
        <taxon>Bacillati</taxon>
        <taxon>Actinomycetota</taxon>
        <taxon>Actinomycetes</taxon>
        <taxon>Micrococcales</taxon>
        <taxon>Micrococcaceae</taxon>
        <taxon>Glutamicibacter</taxon>
    </lineage>
</organism>
<gene>
    <name evidence="2" type="ORF">NUH22_08925</name>
</gene>
<evidence type="ECO:0000259" key="1">
    <source>
        <dbReference type="Pfam" id="PF22522"/>
    </source>
</evidence>
<dbReference type="RefSeq" id="WP_060701701.1">
    <property type="nucleotide sequence ID" value="NZ_CP012750.1"/>
</dbReference>
<sequence>MTPEELQQLPTGQLLRLETMVRAEFARRGISRTATSLAGELGEHLTKLVYGGTLAVQGTASHDLIDRQGRTIQVKTRMLPTGAQRHFQFNEDQLEFKLAVCLCFNRETFELEWAREFNRAEIEDLSTDHETGPRLRTGKAFKNGKDKTELFRSALASLDI</sequence>
<dbReference type="Pfam" id="PF22522">
    <property type="entry name" value="DUF6998"/>
    <property type="match status" value="1"/>
</dbReference>
<dbReference type="InterPro" id="IPR054267">
    <property type="entry name" value="DUF6998"/>
</dbReference>
<reference evidence="2" key="1">
    <citation type="journal article" date="2022" name="Pest Manag. Sci.">
        <title>Glutamicibacter halophytocola-mediated host fitness of potato tuber moth on Solanaceae crops.</title>
        <authorList>
            <person name="Wang W."/>
            <person name="Xiao G."/>
            <person name="Du G."/>
            <person name="Chang L."/>
            <person name="Yang Y."/>
            <person name="Ye J."/>
            <person name="Chen B."/>
        </authorList>
    </citation>
    <scope>NUCLEOTIDE SEQUENCE</scope>
    <source>
        <strain evidence="2">S2</strain>
    </source>
</reference>
<evidence type="ECO:0000313" key="2">
    <source>
        <dbReference type="EMBL" id="UUX57461.1"/>
    </source>
</evidence>
<evidence type="ECO:0000313" key="3">
    <source>
        <dbReference type="Proteomes" id="UP001060018"/>
    </source>
</evidence>
<name>A0AA95BNR3_9MICC</name>
<feature type="domain" description="DUF6998" evidence="1">
    <location>
        <begin position="36"/>
        <end position="106"/>
    </location>
</feature>
<accession>A0AA95BNR3</accession>
<dbReference type="AlphaFoldDB" id="A0AA95BNR3"/>